<keyword evidence="4 6" id="KW-0472">Membrane</keyword>
<dbReference type="EMBL" id="LSBH01000007">
    <property type="protein sequence ID" value="OAQ76654.1"/>
    <property type="molecule type" value="Genomic_DNA"/>
</dbReference>
<dbReference type="GO" id="GO:0016020">
    <property type="term" value="C:membrane"/>
    <property type="evidence" value="ECO:0007669"/>
    <property type="project" value="UniProtKB-SubCell"/>
</dbReference>
<evidence type="ECO:0000256" key="3">
    <source>
        <dbReference type="ARBA" id="ARBA00022989"/>
    </source>
</evidence>
<accession>A0A179GFN3</accession>
<sequence>MDDRSGEIIAVNILFMVLTTVIVALRGYCRGWIIRSFGLDDYIMFVTWVIFLLYLVCQLLTVQHGTGKHRSELDPSSISKALMWWYACQLTYILCTCLLKISVGFFLLRVAVDLKHIWVLRISMAVTLLFSIAYFFVMAFKWTDRHPDLRGIVFNCVADWIFGILPGFIVWSLRMPLKTKILVVIILSFAAIGSTATIVRATYISTIMNSDDFLYATAGIAIWSTVEPGIGISAASVATLRPLMQLLSYKIGLSSSGPSNPEWRERNRDPGMRMGYLRSNSLPRGHVRRPKQDDTIVIITSSETDLWPVREPPCKSLEAV</sequence>
<proteinExistence type="inferred from homology"/>
<dbReference type="InterPro" id="IPR049326">
    <property type="entry name" value="Rhodopsin_dom_fungi"/>
</dbReference>
<feature type="transmembrane region" description="Helical" evidence="6">
    <location>
        <begin position="6"/>
        <end position="29"/>
    </location>
</feature>
<keyword evidence="2 6" id="KW-0812">Transmembrane</keyword>
<evidence type="ECO:0000259" key="7">
    <source>
        <dbReference type="Pfam" id="PF20684"/>
    </source>
</evidence>
<evidence type="ECO:0000313" key="8">
    <source>
        <dbReference type="EMBL" id="OAQ76654.1"/>
    </source>
</evidence>
<protein>
    <submittedName>
        <fullName evidence="8">Integral membrane protein</fullName>
    </submittedName>
</protein>
<evidence type="ECO:0000256" key="1">
    <source>
        <dbReference type="ARBA" id="ARBA00004141"/>
    </source>
</evidence>
<feature type="transmembrane region" description="Helical" evidence="6">
    <location>
        <begin position="181"/>
        <end position="201"/>
    </location>
</feature>
<evidence type="ECO:0000256" key="6">
    <source>
        <dbReference type="SAM" id="Phobius"/>
    </source>
</evidence>
<keyword evidence="3 6" id="KW-1133">Transmembrane helix</keyword>
<evidence type="ECO:0000256" key="2">
    <source>
        <dbReference type="ARBA" id="ARBA00022692"/>
    </source>
</evidence>
<dbReference type="InterPro" id="IPR052337">
    <property type="entry name" value="SAT4-like"/>
</dbReference>
<dbReference type="Proteomes" id="UP000078240">
    <property type="component" value="Unassembled WGS sequence"/>
</dbReference>
<feature type="domain" description="Rhodopsin" evidence="7">
    <location>
        <begin position="25"/>
        <end position="140"/>
    </location>
</feature>
<feature type="transmembrane region" description="Helical" evidence="6">
    <location>
        <begin position="119"/>
        <end position="140"/>
    </location>
</feature>
<comment type="similarity">
    <text evidence="5">Belongs to the SAT4 family.</text>
</comment>
<feature type="domain" description="Rhodopsin" evidence="7">
    <location>
        <begin position="153"/>
        <end position="245"/>
    </location>
</feature>
<feature type="transmembrane region" description="Helical" evidence="6">
    <location>
        <begin position="213"/>
        <end position="240"/>
    </location>
</feature>
<dbReference type="PANTHER" id="PTHR33048">
    <property type="entry name" value="PTH11-LIKE INTEGRAL MEMBRANE PROTEIN (AFU_ORTHOLOGUE AFUA_5G11245)"/>
    <property type="match status" value="1"/>
</dbReference>
<evidence type="ECO:0000256" key="4">
    <source>
        <dbReference type="ARBA" id="ARBA00023136"/>
    </source>
</evidence>
<evidence type="ECO:0000256" key="5">
    <source>
        <dbReference type="ARBA" id="ARBA00038359"/>
    </source>
</evidence>
<feature type="transmembrane region" description="Helical" evidence="6">
    <location>
        <begin position="41"/>
        <end position="62"/>
    </location>
</feature>
<evidence type="ECO:0000313" key="9">
    <source>
        <dbReference type="Proteomes" id="UP000078240"/>
    </source>
</evidence>
<organism evidence="8 9">
    <name type="scientific">Purpureocillium lilacinum</name>
    <name type="common">Paecilomyces lilacinus</name>
    <dbReference type="NCBI Taxonomy" id="33203"/>
    <lineage>
        <taxon>Eukaryota</taxon>
        <taxon>Fungi</taxon>
        <taxon>Dikarya</taxon>
        <taxon>Ascomycota</taxon>
        <taxon>Pezizomycotina</taxon>
        <taxon>Sordariomycetes</taxon>
        <taxon>Hypocreomycetidae</taxon>
        <taxon>Hypocreales</taxon>
        <taxon>Ophiocordycipitaceae</taxon>
        <taxon>Purpureocillium</taxon>
    </lineage>
</organism>
<dbReference type="Pfam" id="PF20684">
    <property type="entry name" value="Fung_rhodopsin"/>
    <property type="match status" value="2"/>
</dbReference>
<comment type="subcellular location">
    <subcellularLocation>
        <location evidence="1">Membrane</location>
        <topology evidence="1">Multi-pass membrane protein</topology>
    </subcellularLocation>
</comment>
<feature type="transmembrane region" description="Helical" evidence="6">
    <location>
        <begin position="82"/>
        <end position="107"/>
    </location>
</feature>
<comment type="caution">
    <text evidence="8">The sequence shown here is derived from an EMBL/GenBank/DDBJ whole genome shotgun (WGS) entry which is preliminary data.</text>
</comment>
<dbReference type="PANTHER" id="PTHR33048:SF96">
    <property type="entry name" value="INTEGRAL MEMBRANE PROTEIN"/>
    <property type="match status" value="1"/>
</dbReference>
<gene>
    <name evidence="8" type="ORF">VFPBJ_09014</name>
</gene>
<feature type="transmembrane region" description="Helical" evidence="6">
    <location>
        <begin position="152"/>
        <end position="174"/>
    </location>
</feature>
<reference evidence="8 9" key="1">
    <citation type="submission" date="2016-01" db="EMBL/GenBank/DDBJ databases">
        <title>Biosynthesis of antibiotic leucinostatins and their inhibition on Phytophthora in bio-control Purpureocillium lilacinum.</title>
        <authorList>
            <person name="Wang G."/>
            <person name="Liu Z."/>
            <person name="Lin R."/>
            <person name="Li E."/>
            <person name="Mao Z."/>
            <person name="Ling J."/>
            <person name="Yin W."/>
            <person name="Xie B."/>
        </authorList>
    </citation>
    <scope>NUCLEOTIDE SEQUENCE [LARGE SCALE GENOMIC DNA]</scope>
    <source>
        <strain evidence="8">PLBJ-1</strain>
    </source>
</reference>
<name>A0A179GFN3_PURLI</name>
<dbReference type="AlphaFoldDB" id="A0A179GFN3"/>